<gene>
    <name evidence="1" type="ORF">H103_06845</name>
</gene>
<reference evidence="1" key="1">
    <citation type="submission" date="2014-02" db="EMBL/GenBank/DDBJ databases">
        <title>The Genome Sequence of Trichophyton rubrum (morphotype fischeri) CBS 288.86.</title>
        <authorList>
            <consortium name="The Broad Institute Genomics Platform"/>
            <person name="Cuomo C.A."/>
            <person name="White T.C."/>
            <person name="Graser Y."/>
            <person name="Martinez-Rossi N."/>
            <person name="Heitman J."/>
            <person name="Young S.K."/>
            <person name="Zeng Q."/>
            <person name="Gargeya S."/>
            <person name="Abouelleil A."/>
            <person name="Alvarado L."/>
            <person name="Chapman S.B."/>
            <person name="Gainer-Dewar J."/>
            <person name="Goldberg J."/>
            <person name="Griggs A."/>
            <person name="Gujja S."/>
            <person name="Hansen M."/>
            <person name="Howarth C."/>
            <person name="Imamovic A."/>
            <person name="Larimer J."/>
            <person name="Martinez D."/>
            <person name="Murphy C."/>
            <person name="Pearson M.D."/>
            <person name="Persinoti G."/>
            <person name="Poon T."/>
            <person name="Priest M."/>
            <person name="Roberts A.D."/>
            <person name="Saif S."/>
            <person name="Shea T.D."/>
            <person name="Sykes S.N."/>
            <person name="Wortman J."/>
            <person name="Nusbaum C."/>
            <person name="Birren B."/>
        </authorList>
    </citation>
    <scope>NUCLEOTIDE SEQUENCE [LARGE SCALE GENOMIC DNA]</scope>
    <source>
        <strain evidence="1">CBS 288.86</strain>
    </source>
</reference>
<name>A0A022VUE0_TRIRU</name>
<dbReference type="HOGENOM" id="CLU_1961155_0_0_1"/>
<sequence length="128" mass="14649">MSSSAHSDYPKTRDSTLTQERRNDSNIFLFSAFRFPFPLLLRSYRPDHNAENLPSLCHRVLRMSQCPSVLRNTEHTLKYSPYALPHSGLTGRLRCLDVPQITRSASFPFKRRGCLGCQLNRGLHAADE</sequence>
<accession>A0A022VUE0</accession>
<evidence type="ECO:0000313" key="1">
    <source>
        <dbReference type="EMBL" id="EZF49636.1"/>
    </source>
</evidence>
<proteinExistence type="predicted"/>
<dbReference type="EMBL" id="KK207900">
    <property type="protein sequence ID" value="EZF49636.1"/>
    <property type="molecule type" value="Genomic_DNA"/>
</dbReference>
<dbReference type="Proteomes" id="UP000023758">
    <property type="component" value="Unassembled WGS sequence"/>
</dbReference>
<dbReference type="AlphaFoldDB" id="A0A022VUE0"/>
<organism evidence="1">
    <name type="scientific">Trichophyton rubrum CBS 288.86</name>
    <dbReference type="NCBI Taxonomy" id="1215330"/>
    <lineage>
        <taxon>Eukaryota</taxon>
        <taxon>Fungi</taxon>
        <taxon>Dikarya</taxon>
        <taxon>Ascomycota</taxon>
        <taxon>Pezizomycotina</taxon>
        <taxon>Eurotiomycetes</taxon>
        <taxon>Eurotiomycetidae</taxon>
        <taxon>Onygenales</taxon>
        <taxon>Arthrodermataceae</taxon>
        <taxon>Trichophyton</taxon>
    </lineage>
</organism>
<protein>
    <submittedName>
        <fullName evidence="1">Uncharacterized protein</fullName>
    </submittedName>
</protein>